<feature type="transmembrane region" description="Helical" evidence="6">
    <location>
        <begin position="64"/>
        <end position="84"/>
    </location>
</feature>
<dbReference type="PANTHER" id="PTHR10231">
    <property type="entry name" value="NUCLEOTIDE-SUGAR TRANSMEMBRANE TRANSPORTER"/>
    <property type="match status" value="1"/>
</dbReference>
<feature type="transmembrane region" description="Helical" evidence="6">
    <location>
        <begin position="230"/>
        <end position="250"/>
    </location>
</feature>
<proteinExistence type="predicted"/>
<evidence type="ECO:0000256" key="2">
    <source>
        <dbReference type="ARBA" id="ARBA00022692"/>
    </source>
</evidence>
<dbReference type="Pfam" id="PF04142">
    <property type="entry name" value="Nuc_sug_transp"/>
    <property type="match status" value="1"/>
</dbReference>
<accession>A0A7S3AKT1</accession>
<feature type="transmembrane region" description="Helical" evidence="6">
    <location>
        <begin position="372"/>
        <end position="389"/>
    </location>
</feature>
<feature type="transmembrane region" description="Helical" evidence="6">
    <location>
        <begin position="461"/>
        <end position="483"/>
    </location>
</feature>
<evidence type="ECO:0008006" key="8">
    <source>
        <dbReference type="Google" id="ProtNLM"/>
    </source>
</evidence>
<dbReference type="GO" id="GO:0000139">
    <property type="term" value="C:Golgi membrane"/>
    <property type="evidence" value="ECO:0007669"/>
    <property type="project" value="InterPro"/>
</dbReference>
<keyword evidence="3 6" id="KW-1133">Transmembrane helix</keyword>
<dbReference type="InterPro" id="IPR037185">
    <property type="entry name" value="EmrE-like"/>
</dbReference>
<gene>
    <name evidence="7" type="ORF">HERI1096_LOCUS8614</name>
</gene>
<evidence type="ECO:0000256" key="4">
    <source>
        <dbReference type="ARBA" id="ARBA00023136"/>
    </source>
</evidence>
<dbReference type="GO" id="GO:0015165">
    <property type="term" value="F:pyrimidine nucleotide-sugar transmembrane transporter activity"/>
    <property type="evidence" value="ECO:0007669"/>
    <property type="project" value="InterPro"/>
</dbReference>
<feature type="transmembrane region" description="Helical" evidence="6">
    <location>
        <begin position="104"/>
        <end position="126"/>
    </location>
</feature>
<reference evidence="7" key="1">
    <citation type="submission" date="2021-01" db="EMBL/GenBank/DDBJ databases">
        <authorList>
            <person name="Corre E."/>
            <person name="Pelletier E."/>
            <person name="Niang G."/>
            <person name="Scheremetjew M."/>
            <person name="Finn R."/>
            <person name="Kale V."/>
            <person name="Holt S."/>
            <person name="Cochrane G."/>
            <person name="Meng A."/>
            <person name="Brown T."/>
            <person name="Cohen L."/>
        </authorList>
    </citation>
    <scope>NUCLEOTIDE SEQUENCE</scope>
    <source>
        <strain evidence="7">CCMP281</strain>
    </source>
</reference>
<feature type="transmembrane region" description="Helical" evidence="6">
    <location>
        <begin position="319"/>
        <end position="339"/>
    </location>
</feature>
<feature type="transmembrane region" description="Helical" evidence="6">
    <location>
        <begin position="346"/>
        <end position="366"/>
    </location>
</feature>
<name>A0A7S3AKT1_9EUKA</name>
<feature type="transmembrane region" description="Helical" evidence="6">
    <location>
        <begin position="138"/>
        <end position="161"/>
    </location>
</feature>
<sequence>MCEDAASRLECTSSSSMPRNKYREASSPEAEENGLNVEQPVASSQMEEEKPQHLNADRKLGWKAWTALIVFVFQNAFGVMLVRYTKVYAVKEYSSEVAVLMQELAVKLPLSMFLFSLECAGPVRMVAAVARDVQSYPIEWLCMIVPSAIYTVQMILIYYGLANVRAAIGQVTYQSKIIFTALAAVLLLQKKLKPNQWIALADLLIGVILVQDFSSNPQNRGGRSQAENPILGTIAFLVAAMCSAFANVYLEKMIKGERKPSIWLRNIQLAFFGTVVAGANVIRVYLKHFRLMEEEQSGHAETRLGDNLARDGLFHGIDALVWFSIVWQAGGGLLVALTIKYADNILRCFAQAGAIILVAMTTHFVVGFDISPLFGVGVLFVVSAIFLYGEEVATPRELLEVHFGITSGCFRRITRKSTVAWSHIGGETPRENEGTATSEPALDLESPAIAKLTVSKKCQSTLAGLLVAAFLSAILVTTPATSIPSLMRSPSPPPAP</sequence>
<evidence type="ECO:0000256" key="1">
    <source>
        <dbReference type="ARBA" id="ARBA00004141"/>
    </source>
</evidence>
<comment type="subcellular location">
    <subcellularLocation>
        <location evidence="1">Membrane</location>
        <topology evidence="1">Multi-pass membrane protein</topology>
    </subcellularLocation>
</comment>
<evidence type="ECO:0000256" key="5">
    <source>
        <dbReference type="SAM" id="MobiDB-lite"/>
    </source>
</evidence>
<evidence type="ECO:0000256" key="3">
    <source>
        <dbReference type="ARBA" id="ARBA00022989"/>
    </source>
</evidence>
<dbReference type="EMBL" id="HBHX01015356">
    <property type="protein sequence ID" value="CAE0107955.1"/>
    <property type="molecule type" value="Transcribed_RNA"/>
</dbReference>
<dbReference type="NCBIfam" id="TIGR00803">
    <property type="entry name" value="nst"/>
    <property type="match status" value="1"/>
</dbReference>
<dbReference type="SUPFAM" id="SSF103481">
    <property type="entry name" value="Multidrug resistance efflux transporter EmrE"/>
    <property type="match status" value="1"/>
</dbReference>
<feature type="transmembrane region" description="Helical" evidence="6">
    <location>
        <begin position="195"/>
        <end position="210"/>
    </location>
</feature>
<feature type="transmembrane region" description="Helical" evidence="6">
    <location>
        <begin position="262"/>
        <end position="286"/>
    </location>
</feature>
<feature type="transmembrane region" description="Helical" evidence="6">
    <location>
        <begin position="167"/>
        <end position="188"/>
    </location>
</feature>
<evidence type="ECO:0000256" key="6">
    <source>
        <dbReference type="SAM" id="Phobius"/>
    </source>
</evidence>
<dbReference type="AlphaFoldDB" id="A0A7S3AKT1"/>
<feature type="region of interest" description="Disordered" evidence="5">
    <location>
        <begin position="1"/>
        <end position="50"/>
    </location>
</feature>
<organism evidence="7">
    <name type="scientific">Haptolina ericina</name>
    <dbReference type="NCBI Taxonomy" id="156174"/>
    <lineage>
        <taxon>Eukaryota</taxon>
        <taxon>Haptista</taxon>
        <taxon>Haptophyta</taxon>
        <taxon>Prymnesiophyceae</taxon>
        <taxon>Prymnesiales</taxon>
        <taxon>Prymnesiaceae</taxon>
        <taxon>Haptolina</taxon>
    </lineage>
</organism>
<keyword evidence="2 6" id="KW-0812">Transmembrane</keyword>
<evidence type="ECO:0000313" key="7">
    <source>
        <dbReference type="EMBL" id="CAE0107955.1"/>
    </source>
</evidence>
<protein>
    <recommendedName>
        <fullName evidence="8">EamA domain-containing protein</fullName>
    </recommendedName>
</protein>
<dbReference type="InterPro" id="IPR007271">
    <property type="entry name" value="Nuc_sug_transpt"/>
</dbReference>
<keyword evidence="4 6" id="KW-0472">Membrane</keyword>